<feature type="non-terminal residue" evidence="4">
    <location>
        <position position="1"/>
    </location>
</feature>
<dbReference type="RefSeq" id="XP_056510209.1">
    <property type="nucleotide sequence ID" value="XM_056657409.1"/>
</dbReference>
<comment type="caution">
    <text evidence="4">The sequence shown here is derived from an EMBL/GenBank/DDBJ whole genome shotgun (WGS) entry which is preliminary data.</text>
</comment>
<dbReference type="Proteomes" id="UP001141434">
    <property type="component" value="Unassembled WGS sequence"/>
</dbReference>
<gene>
    <name evidence="4" type="ORF">NUU61_006882</name>
</gene>
<dbReference type="AlphaFoldDB" id="A0A9W9K4P3"/>
<dbReference type="InterPro" id="IPR023631">
    <property type="entry name" value="Amidase_dom"/>
</dbReference>
<evidence type="ECO:0000256" key="1">
    <source>
        <dbReference type="ARBA" id="ARBA00009199"/>
    </source>
</evidence>
<dbReference type="SUPFAM" id="SSF75304">
    <property type="entry name" value="Amidase signature (AS) enzymes"/>
    <property type="match status" value="1"/>
</dbReference>
<keyword evidence="5" id="KW-1185">Reference proteome</keyword>
<dbReference type="GO" id="GO:0016787">
    <property type="term" value="F:hydrolase activity"/>
    <property type="evidence" value="ECO:0007669"/>
    <property type="project" value="UniProtKB-KW"/>
</dbReference>
<feature type="domain" description="Amidase" evidence="3">
    <location>
        <begin position="4"/>
        <end position="216"/>
    </location>
</feature>
<organism evidence="4 5">
    <name type="scientific">Penicillium alfredii</name>
    <dbReference type="NCBI Taxonomy" id="1506179"/>
    <lineage>
        <taxon>Eukaryota</taxon>
        <taxon>Fungi</taxon>
        <taxon>Dikarya</taxon>
        <taxon>Ascomycota</taxon>
        <taxon>Pezizomycotina</taxon>
        <taxon>Eurotiomycetes</taxon>
        <taxon>Eurotiomycetidae</taxon>
        <taxon>Eurotiales</taxon>
        <taxon>Aspergillaceae</taxon>
        <taxon>Penicillium</taxon>
    </lineage>
</organism>
<comment type="similarity">
    <text evidence="1">Belongs to the amidase family.</text>
</comment>
<protein>
    <submittedName>
        <fullName evidence="4">Amidase signature domain-containing protein</fullName>
    </submittedName>
</protein>
<dbReference type="EMBL" id="JAPMSZ010000009">
    <property type="protein sequence ID" value="KAJ5092012.1"/>
    <property type="molecule type" value="Genomic_DNA"/>
</dbReference>
<dbReference type="InterPro" id="IPR036928">
    <property type="entry name" value="AS_sf"/>
</dbReference>
<dbReference type="GeneID" id="81396578"/>
<reference evidence="4" key="2">
    <citation type="journal article" date="2023" name="IMA Fungus">
        <title>Comparative genomic study of the Penicillium genus elucidates a diverse pangenome and 15 lateral gene transfer events.</title>
        <authorList>
            <person name="Petersen C."/>
            <person name="Sorensen T."/>
            <person name="Nielsen M.R."/>
            <person name="Sondergaard T.E."/>
            <person name="Sorensen J.L."/>
            <person name="Fitzpatrick D.A."/>
            <person name="Frisvad J.C."/>
            <person name="Nielsen K.L."/>
        </authorList>
    </citation>
    <scope>NUCLEOTIDE SEQUENCE</scope>
    <source>
        <strain evidence="4">IBT 34128</strain>
    </source>
</reference>
<name>A0A9W9K4P3_9EURO</name>
<evidence type="ECO:0000313" key="4">
    <source>
        <dbReference type="EMBL" id="KAJ5092012.1"/>
    </source>
</evidence>
<sequence>LLTKAHVGIAGRENTSGFAGWVGRESPGDANAVNILLEAGAMIYARTNEPQGLMSIETCNNITGNTVNPYNTDLSASGSSGESALQALHGSPLGIASDIGGSIRVPAANYGLYGLKPTTGRLPLIGLAAHMLGCETIMPTIGHLSPTLGRVGSLNANRARESYIHKNGKKLTVGAIWNDGEVTPAPPVTRALREVVERLKIAPDVDVIEWKPYQQYFEKDSMLTVRCQTRLYNPDEGEAFARNLEFSGEPYASLTAWAARDAPGIEKLSHQGEWNTVALEMDVILCPVYPTPAPQLHTSRYRGYASIWNLLDYPALVFPVTKIQPERDAKDPVYTPQNEFDRWCYDHYDAVAQQDAPVALQLVATKLEDENLVQGFKEIKEKIGLPFVDCLG</sequence>
<dbReference type="Pfam" id="PF01425">
    <property type="entry name" value="Amidase"/>
    <property type="match status" value="2"/>
</dbReference>
<evidence type="ECO:0000313" key="5">
    <source>
        <dbReference type="Proteomes" id="UP001141434"/>
    </source>
</evidence>
<dbReference type="PANTHER" id="PTHR46072">
    <property type="entry name" value="AMIDASE-RELATED-RELATED"/>
    <property type="match status" value="1"/>
</dbReference>
<dbReference type="OrthoDB" id="6428749at2759"/>
<reference evidence="4" key="1">
    <citation type="submission" date="2022-11" db="EMBL/GenBank/DDBJ databases">
        <authorList>
            <person name="Petersen C."/>
        </authorList>
    </citation>
    <scope>NUCLEOTIDE SEQUENCE</scope>
    <source>
        <strain evidence="4">IBT 34128</strain>
    </source>
</reference>
<dbReference type="PANTHER" id="PTHR46072:SF4">
    <property type="entry name" value="AMIDASE C550.07-RELATED"/>
    <property type="match status" value="1"/>
</dbReference>
<evidence type="ECO:0000259" key="3">
    <source>
        <dbReference type="Pfam" id="PF01425"/>
    </source>
</evidence>
<proteinExistence type="inferred from homology"/>
<feature type="domain" description="Amidase" evidence="3">
    <location>
        <begin position="274"/>
        <end position="372"/>
    </location>
</feature>
<evidence type="ECO:0000256" key="2">
    <source>
        <dbReference type="ARBA" id="ARBA00022801"/>
    </source>
</evidence>
<keyword evidence="2" id="KW-0378">Hydrolase</keyword>
<accession>A0A9W9K4P3</accession>
<dbReference type="Gene3D" id="3.90.1300.10">
    <property type="entry name" value="Amidase signature (AS) domain"/>
    <property type="match status" value="1"/>
</dbReference>